<keyword evidence="2" id="KW-1185">Reference proteome</keyword>
<evidence type="ECO:0000313" key="2">
    <source>
        <dbReference type="Proteomes" id="UP000031668"/>
    </source>
</evidence>
<accession>A0A0C2N2Q4</accession>
<proteinExistence type="predicted"/>
<evidence type="ECO:0000313" key="1">
    <source>
        <dbReference type="EMBL" id="KII70615.1"/>
    </source>
</evidence>
<sequence length="102" mass="11763">MSTWIGMNFTNVMHAPLKCKKRRGFRTSSATLEEIVSRNVFGFYEICERVPLIPLTSIQKDKTADIEIATNNEIFRPRLAGSFKMKNIHDVNSNEDIFTSHR</sequence>
<dbReference type="EMBL" id="JWZT01002012">
    <property type="protein sequence ID" value="KII70615.1"/>
    <property type="molecule type" value="Genomic_DNA"/>
</dbReference>
<protein>
    <submittedName>
        <fullName evidence="1">Uncharacterized protein</fullName>
    </submittedName>
</protein>
<reference evidence="1 2" key="1">
    <citation type="journal article" date="2014" name="Genome Biol. Evol.">
        <title>The genome of the myxosporean Thelohanellus kitauei shows adaptations to nutrient acquisition within its fish host.</title>
        <authorList>
            <person name="Yang Y."/>
            <person name="Xiong J."/>
            <person name="Zhou Z."/>
            <person name="Huo F."/>
            <person name="Miao W."/>
            <person name="Ran C."/>
            <person name="Liu Y."/>
            <person name="Zhang J."/>
            <person name="Feng J."/>
            <person name="Wang M."/>
            <person name="Wang M."/>
            <person name="Wang L."/>
            <person name="Yao B."/>
        </authorList>
    </citation>
    <scope>NUCLEOTIDE SEQUENCE [LARGE SCALE GENOMIC DNA]</scope>
    <source>
        <strain evidence="1">Wuqing</strain>
    </source>
</reference>
<comment type="caution">
    <text evidence="1">The sequence shown here is derived from an EMBL/GenBank/DDBJ whole genome shotgun (WGS) entry which is preliminary data.</text>
</comment>
<name>A0A0C2N2Q4_THEKT</name>
<dbReference type="Proteomes" id="UP000031668">
    <property type="component" value="Unassembled WGS sequence"/>
</dbReference>
<dbReference type="AlphaFoldDB" id="A0A0C2N2Q4"/>
<gene>
    <name evidence="1" type="ORF">RF11_16147</name>
</gene>
<organism evidence="1 2">
    <name type="scientific">Thelohanellus kitauei</name>
    <name type="common">Myxosporean</name>
    <dbReference type="NCBI Taxonomy" id="669202"/>
    <lineage>
        <taxon>Eukaryota</taxon>
        <taxon>Metazoa</taxon>
        <taxon>Cnidaria</taxon>
        <taxon>Myxozoa</taxon>
        <taxon>Myxosporea</taxon>
        <taxon>Bivalvulida</taxon>
        <taxon>Platysporina</taxon>
        <taxon>Myxobolidae</taxon>
        <taxon>Thelohanellus</taxon>
    </lineage>
</organism>